<dbReference type="Gene3D" id="2.160.10.10">
    <property type="entry name" value="Hexapeptide repeat proteins"/>
    <property type="match status" value="1"/>
</dbReference>
<dbReference type="PANTHER" id="PTHR43480:SF1">
    <property type="entry name" value="ACYL-[ACYL-CARRIER-PROTEIN]--UDP-N-ACETYLGLUCOSAMINE O-ACYLTRANSFERASE, MITOCHONDRIAL-RELATED"/>
    <property type="match status" value="1"/>
</dbReference>
<dbReference type="NCBIfam" id="TIGR01852">
    <property type="entry name" value="lipid_A_lpxA"/>
    <property type="match status" value="1"/>
</dbReference>
<evidence type="ECO:0000256" key="2">
    <source>
        <dbReference type="ARBA" id="ARBA00022516"/>
    </source>
</evidence>
<comment type="caution">
    <text evidence="9">The sequence shown here is derived from an EMBL/GenBank/DDBJ whole genome shotgun (WGS) entry which is preliminary data.</text>
</comment>
<dbReference type="NCBIfam" id="NF003657">
    <property type="entry name" value="PRK05289.1"/>
    <property type="match status" value="1"/>
</dbReference>
<evidence type="ECO:0000256" key="1">
    <source>
        <dbReference type="ARBA" id="ARBA00022490"/>
    </source>
</evidence>
<proteinExistence type="predicted"/>
<evidence type="ECO:0000313" key="10">
    <source>
        <dbReference type="Proteomes" id="UP001204798"/>
    </source>
</evidence>
<keyword evidence="1" id="KW-0963">Cytoplasm</keyword>
<organism evidence="9 10">
    <name type="scientific">Candidatus Fervidibacter sacchari</name>
    <dbReference type="NCBI Taxonomy" id="1448929"/>
    <lineage>
        <taxon>Bacteria</taxon>
        <taxon>Candidatus Fervidibacterota</taxon>
        <taxon>Candidatus Fervidibacter</taxon>
    </lineage>
</organism>
<accession>A0ABT2EMU8</accession>
<keyword evidence="10" id="KW-1185">Reference proteome</keyword>
<gene>
    <name evidence="9" type="ORF">M2350_001691</name>
</gene>
<evidence type="ECO:0000256" key="6">
    <source>
        <dbReference type="ARBA" id="ARBA00023098"/>
    </source>
</evidence>
<keyword evidence="4 9" id="KW-0808">Transferase</keyword>
<dbReference type="Gene3D" id="1.20.1180.10">
    <property type="entry name" value="Udp N-acetylglucosamine O-acyltransferase, C-terminal domain"/>
    <property type="match status" value="1"/>
</dbReference>
<dbReference type="Proteomes" id="UP001204798">
    <property type="component" value="Unassembled WGS sequence"/>
</dbReference>
<protein>
    <submittedName>
        <fullName evidence="9">UDP-N-acetylglucosamine acyltransferase</fullName>
        <ecNumber evidence="9">2.3.1.129</ecNumber>
    </submittedName>
</protein>
<dbReference type="SUPFAM" id="SSF51161">
    <property type="entry name" value="Trimeric LpxA-like enzymes"/>
    <property type="match status" value="1"/>
</dbReference>
<keyword evidence="6" id="KW-0443">Lipid metabolism</keyword>
<dbReference type="InterPro" id="IPR037157">
    <property type="entry name" value="Acetyltransf_C_sf"/>
</dbReference>
<dbReference type="InterPro" id="IPR001451">
    <property type="entry name" value="Hexapep"/>
</dbReference>
<evidence type="ECO:0000313" key="9">
    <source>
        <dbReference type="EMBL" id="MCS3919278.1"/>
    </source>
</evidence>
<sequence length="275" mass="30272">MIERSELMLTNGRVIHPTAVVSPKAELGEGVVIGPYCVVEEDTVIGDGCILEAFVVVKKYTRMGCFNHVYPGTVLGGEPQDQKFKGECSYLLIGDRNIIREHVTIHRATGEGQATVIGNDNLIMAYCHIGHNCILGDQISIASYSGISGHAVIESQVVIGGMTGIHQYVTIGRLAMIGGMSKVVQDVPPFMLADGRPAKVVGVNVVGLRRAVIPPEVRETLHEAYRLLYRANLNTKQALERIEKELPKSDELQYLVDFIRRVSQGYLGRQRNAYR</sequence>
<dbReference type="GO" id="GO:0008780">
    <property type="term" value="F:acyl-[acyl-carrier-protein]-UDP-N-acetylglucosamine O-acyltransferase activity"/>
    <property type="evidence" value="ECO:0007669"/>
    <property type="project" value="UniProtKB-EC"/>
</dbReference>
<dbReference type="InterPro" id="IPR018357">
    <property type="entry name" value="Hexapep_transf_CS"/>
</dbReference>
<dbReference type="PROSITE" id="PS00101">
    <property type="entry name" value="HEXAPEP_TRANSFERASES"/>
    <property type="match status" value="1"/>
</dbReference>
<dbReference type="InterPro" id="IPR010137">
    <property type="entry name" value="Lipid_A_LpxA"/>
</dbReference>
<dbReference type="RefSeq" id="WP_259095545.1">
    <property type="nucleotide sequence ID" value="NZ_CP130454.1"/>
</dbReference>
<dbReference type="PIRSF" id="PIRSF000456">
    <property type="entry name" value="UDP-GlcNAc_acltr"/>
    <property type="match status" value="1"/>
</dbReference>
<dbReference type="EMBL" id="JANUCP010000003">
    <property type="protein sequence ID" value="MCS3919278.1"/>
    <property type="molecule type" value="Genomic_DNA"/>
</dbReference>
<dbReference type="EC" id="2.3.1.129" evidence="9"/>
<keyword evidence="7 9" id="KW-0012">Acyltransferase</keyword>
<evidence type="ECO:0000256" key="4">
    <source>
        <dbReference type="ARBA" id="ARBA00022679"/>
    </source>
</evidence>
<evidence type="ECO:0000259" key="8">
    <source>
        <dbReference type="Pfam" id="PF13720"/>
    </source>
</evidence>
<keyword evidence="2" id="KW-0444">Lipid biosynthesis</keyword>
<dbReference type="Pfam" id="PF00132">
    <property type="entry name" value="Hexapep"/>
    <property type="match status" value="2"/>
</dbReference>
<dbReference type="InterPro" id="IPR011004">
    <property type="entry name" value="Trimer_LpxA-like_sf"/>
</dbReference>
<feature type="domain" description="UDP N-acetylglucosamine O-acyltransferase C-terminal" evidence="8">
    <location>
        <begin position="186"/>
        <end position="265"/>
    </location>
</feature>
<evidence type="ECO:0000256" key="7">
    <source>
        <dbReference type="ARBA" id="ARBA00023315"/>
    </source>
</evidence>
<evidence type="ECO:0000256" key="5">
    <source>
        <dbReference type="ARBA" id="ARBA00022737"/>
    </source>
</evidence>
<reference evidence="9 10" key="1">
    <citation type="submission" date="2022-08" db="EMBL/GenBank/DDBJ databases">
        <title>Bacterial and archaeal communities from various locations to study Microbial Dark Matter (Phase II).</title>
        <authorList>
            <person name="Stepanauskas R."/>
        </authorList>
    </citation>
    <scope>NUCLEOTIDE SEQUENCE [LARGE SCALE GENOMIC DNA]</scope>
    <source>
        <strain evidence="9 10">PD1</strain>
    </source>
</reference>
<dbReference type="CDD" id="cd03351">
    <property type="entry name" value="LbH_UDP-GlcNAc_AT"/>
    <property type="match status" value="1"/>
</dbReference>
<dbReference type="Pfam" id="PF13720">
    <property type="entry name" value="Acetyltransf_11"/>
    <property type="match status" value="1"/>
</dbReference>
<keyword evidence="3" id="KW-0441">Lipid A biosynthesis</keyword>
<name>A0ABT2EMU8_9BACT</name>
<keyword evidence="5" id="KW-0677">Repeat</keyword>
<evidence type="ECO:0000256" key="3">
    <source>
        <dbReference type="ARBA" id="ARBA00022556"/>
    </source>
</evidence>
<dbReference type="PANTHER" id="PTHR43480">
    <property type="entry name" value="ACYL-[ACYL-CARRIER-PROTEIN]--UDP-N-ACETYLGLUCOSAMINE O-ACYLTRANSFERASE"/>
    <property type="match status" value="1"/>
</dbReference>
<dbReference type="InterPro" id="IPR029098">
    <property type="entry name" value="Acetyltransf_C"/>
</dbReference>